<dbReference type="EMBL" id="DVOS01000036">
    <property type="protein sequence ID" value="HIV23023.1"/>
    <property type="molecule type" value="Genomic_DNA"/>
</dbReference>
<sequence>MVLPVFVLCMAACMQFIQVMETAGKFGSALCETAQELAAAAYAADDEEGPGVLAAGLSAVYAQSQVLGKAGNPENVKNVNFLLSSFLKEEQMVDLVMTYQVKTVVRGVKIPGVFFLQRGSVRAWTGRAGSDGTAGNAGQDGTGVKVYVTEFGTVYHRDLQCSHIKLTIRPVSASQVDSLRNTYGAGYDPCEKCGDKAGSRVYITSDGNKYHSTLECSGLKRTIKEVDLEDVSHMRACSRCGQTVG</sequence>
<evidence type="ECO:0008006" key="3">
    <source>
        <dbReference type="Google" id="ProtNLM"/>
    </source>
</evidence>
<proteinExistence type="predicted"/>
<dbReference type="AlphaFoldDB" id="A0A9D1T8K6"/>
<evidence type="ECO:0000313" key="2">
    <source>
        <dbReference type="Proteomes" id="UP000886889"/>
    </source>
</evidence>
<organism evidence="1 2">
    <name type="scientific">Candidatus Merdiplasma excrementigallinarum</name>
    <dbReference type="NCBI Taxonomy" id="2840864"/>
    <lineage>
        <taxon>Bacteria</taxon>
        <taxon>Bacillati</taxon>
        <taxon>Bacillota</taxon>
        <taxon>Clostridia</taxon>
        <taxon>Lachnospirales</taxon>
        <taxon>Lachnospiraceae</taxon>
        <taxon>Lachnospiraceae incertae sedis</taxon>
        <taxon>Candidatus Merdiplasma</taxon>
    </lineage>
</organism>
<dbReference type="Proteomes" id="UP000886889">
    <property type="component" value="Unassembled WGS sequence"/>
</dbReference>
<reference evidence="1" key="2">
    <citation type="journal article" date="2021" name="PeerJ">
        <title>Extensive microbial diversity within the chicken gut microbiome revealed by metagenomics and culture.</title>
        <authorList>
            <person name="Gilroy R."/>
            <person name="Ravi A."/>
            <person name="Getino M."/>
            <person name="Pursley I."/>
            <person name="Horton D.L."/>
            <person name="Alikhan N.F."/>
            <person name="Baker D."/>
            <person name="Gharbi K."/>
            <person name="Hall N."/>
            <person name="Watson M."/>
            <person name="Adriaenssens E.M."/>
            <person name="Foster-Nyarko E."/>
            <person name="Jarju S."/>
            <person name="Secka A."/>
            <person name="Antonio M."/>
            <person name="Oren A."/>
            <person name="Chaudhuri R.R."/>
            <person name="La Ragione R."/>
            <person name="Hildebrand F."/>
            <person name="Pallen M.J."/>
        </authorList>
    </citation>
    <scope>NUCLEOTIDE SEQUENCE</scope>
    <source>
        <strain evidence="1">ChiBcec6-7307</strain>
    </source>
</reference>
<comment type="caution">
    <text evidence="1">The sequence shown here is derived from an EMBL/GenBank/DDBJ whole genome shotgun (WGS) entry which is preliminary data.</text>
</comment>
<evidence type="ECO:0000313" key="1">
    <source>
        <dbReference type="EMBL" id="HIV23023.1"/>
    </source>
</evidence>
<accession>A0A9D1T8K6</accession>
<name>A0A9D1T8K6_9FIRM</name>
<protein>
    <recommendedName>
        <fullName evidence="3">Pilus assembly protein</fullName>
    </recommendedName>
</protein>
<gene>
    <name evidence="1" type="ORF">IAC80_03690</name>
</gene>
<reference evidence="1" key="1">
    <citation type="submission" date="2020-10" db="EMBL/GenBank/DDBJ databases">
        <authorList>
            <person name="Gilroy R."/>
        </authorList>
    </citation>
    <scope>NUCLEOTIDE SEQUENCE</scope>
    <source>
        <strain evidence="1">ChiBcec6-7307</strain>
    </source>
</reference>